<reference evidence="6 7" key="1">
    <citation type="submission" date="2017-07" db="EMBL/GenBank/DDBJ databases">
        <title>An improved, manually edited Actinidia chinensis var. chinensis (kiwifruit) genome highlights the challenges associated with draft genomes and gene prediction in plants.</title>
        <authorList>
            <person name="Pilkington S."/>
            <person name="Crowhurst R."/>
            <person name="Hilario E."/>
            <person name="Nardozza S."/>
            <person name="Fraser L."/>
            <person name="Peng Y."/>
            <person name="Gunaseelan K."/>
            <person name="Simpson R."/>
            <person name="Tahir J."/>
            <person name="Deroles S."/>
            <person name="Templeton K."/>
            <person name="Luo Z."/>
            <person name="Davy M."/>
            <person name="Cheng C."/>
            <person name="Mcneilage M."/>
            <person name="Scaglione D."/>
            <person name="Liu Y."/>
            <person name="Zhang Q."/>
            <person name="Datson P."/>
            <person name="De Silva N."/>
            <person name="Gardiner S."/>
            <person name="Bassett H."/>
            <person name="Chagne D."/>
            <person name="Mccallum J."/>
            <person name="Dzierzon H."/>
            <person name="Deng C."/>
            <person name="Wang Y.-Y."/>
            <person name="Barron N."/>
            <person name="Manako K."/>
            <person name="Bowen J."/>
            <person name="Foster T."/>
            <person name="Erridge Z."/>
            <person name="Tiffin H."/>
            <person name="Waite C."/>
            <person name="Davies K."/>
            <person name="Grierson E."/>
            <person name="Laing W."/>
            <person name="Kirk R."/>
            <person name="Chen X."/>
            <person name="Wood M."/>
            <person name="Montefiori M."/>
            <person name="Brummell D."/>
            <person name="Schwinn K."/>
            <person name="Catanach A."/>
            <person name="Fullerton C."/>
            <person name="Li D."/>
            <person name="Meiyalaghan S."/>
            <person name="Nieuwenhuizen N."/>
            <person name="Read N."/>
            <person name="Prakash R."/>
            <person name="Hunter D."/>
            <person name="Zhang H."/>
            <person name="Mckenzie M."/>
            <person name="Knabel M."/>
            <person name="Harris A."/>
            <person name="Allan A."/>
            <person name="Chen A."/>
            <person name="Janssen B."/>
            <person name="Plunkett B."/>
            <person name="Dwamena C."/>
            <person name="Voogd C."/>
            <person name="Leif D."/>
            <person name="Lafferty D."/>
            <person name="Souleyre E."/>
            <person name="Varkonyi-Gasic E."/>
            <person name="Gambi F."/>
            <person name="Hanley J."/>
            <person name="Yao J.-L."/>
            <person name="Cheung J."/>
            <person name="David K."/>
            <person name="Warren B."/>
            <person name="Marsh K."/>
            <person name="Snowden K."/>
            <person name="Lin-Wang K."/>
            <person name="Brian L."/>
            <person name="Martinez-Sanchez M."/>
            <person name="Wang M."/>
            <person name="Ileperuma N."/>
            <person name="Macnee N."/>
            <person name="Campin R."/>
            <person name="Mcatee P."/>
            <person name="Drummond R."/>
            <person name="Espley R."/>
            <person name="Ireland H."/>
            <person name="Wu R."/>
            <person name="Atkinson R."/>
            <person name="Karunairetnam S."/>
            <person name="Bulley S."/>
            <person name="Chunkath S."/>
            <person name="Hanley Z."/>
            <person name="Storey R."/>
            <person name="Thrimawithana A."/>
            <person name="Thomson S."/>
            <person name="David C."/>
            <person name="Testolin R."/>
        </authorList>
    </citation>
    <scope>NUCLEOTIDE SEQUENCE [LARGE SCALE GENOMIC DNA]</scope>
    <source>
        <strain evidence="7">cv. Red5</strain>
        <tissue evidence="6">Young leaf</tissue>
    </source>
</reference>
<dbReference type="Gramene" id="PSS07302">
    <property type="protein sequence ID" value="PSS07302"/>
    <property type="gene ID" value="CEY00_Acc17645"/>
</dbReference>
<dbReference type="Gene3D" id="3.20.20.70">
    <property type="entry name" value="Aldolase class I"/>
    <property type="match status" value="1"/>
</dbReference>
<dbReference type="PROSITE" id="PS00557">
    <property type="entry name" value="FMN_HYDROXY_ACID_DH_1"/>
    <property type="match status" value="1"/>
</dbReference>
<dbReference type="InParanoid" id="A0A2R6QFB1"/>
<sequence>MLMYVGANMAQPFKFGFLSLLQLHVHMKAHISLQDKGSSLEAFAAVALDASVLEDKIADNLAPLWAAIKAVEVWVAGNVVSNHGARQLDYSPATVTVLEQVSDKIVVV</sequence>
<protein>
    <recommendedName>
        <fullName evidence="3">(S)-2-hydroxy-acid oxidase</fullName>
        <ecNumber evidence="3">1.1.3.15</ecNumber>
    </recommendedName>
</protein>
<dbReference type="OrthoDB" id="25826at2759"/>
<dbReference type="AlphaFoldDB" id="A0A2R6QFB1"/>
<dbReference type="InterPro" id="IPR000262">
    <property type="entry name" value="FMN-dep_DH"/>
</dbReference>
<evidence type="ECO:0000313" key="7">
    <source>
        <dbReference type="Proteomes" id="UP000241394"/>
    </source>
</evidence>
<feature type="domain" description="FMN-dependent dehydrogenase" evidence="5">
    <location>
        <begin position="67"/>
        <end position="104"/>
    </location>
</feature>
<evidence type="ECO:0000256" key="1">
    <source>
        <dbReference type="ARBA" id="ARBA00001917"/>
    </source>
</evidence>
<proteinExistence type="predicted"/>
<dbReference type="InterPro" id="IPR008259">
    <property type="entry name" value="FMN_hydac_DH_AS"/>
</dbReference>
<dbReference type="Proteomes" id="UP000241394">
    <property type="component" value="Chromosome LG16"/>
</dbReference>
<comment type="caution">
    <text evidence="6">The sequence shown here is derived from an EMBL/GenBank/DDBJ whole genome shotgun (WGS) entry which is preliminary data.</text>
</comment>
<name>A0A2R6QFB1_ACTCC</name>
<evidence type="ECO:0000256" key="4">
    <source>
        <dbReference type="ARBA" id="ARBA00023140"/>
    </source>
</evidence>
<gene>
    <name evidence="6" type="ORF">CEY00_Acc17645</name>
</gene>
<evidence type="ECO:0000256" key="3">
    <source>
        <dbReference type="ARBA" id="ARBA00013087"/>
    </source>
</evidence>
<comment type="cofactor">
    <cofactor evidence="1">
        <name>FMN</name>
        <dbReference type="ChEBI" id="CHEBI:58210"/>
    </cofactor>
</comment>
<keyword evidence="4" id="KW-0576">Peroxisome</keyword>
<comment type="subcellular location">
    <subcellularLocation>
        <location evidence="2">Peroxisome</location>
    </subcellularLocation>
</comment>
<dbReference type="GO" id="GO:0003973">
    <property type="term" value="F:(S)-2-hydroxy-acid oxidase activity"/>
    <property type="evidence" value="ECO:0007669"/>
    <property type="project" value="UniProtKB-EC"/>
</dbReference>
<dbReference type="EMBL" id="NKQK01000016">
    <property type="protein sequence ID" value="PSS07302.1"/>
    <property type="molecule type" value="Genomic_DNA"/>
</dbReference>
<reference evidence="7" key="2">
    <citation type="journal article" date="2018" name="BMC Genomics">
        <title>A manually annotated Actinidia chinensis var. chinensis (kiwifruit) genome highlights the challenges associated with draft genomes and gene prediction in plants.</title>
        <authorList>
            <person name="Pilkington S.M."/>
            <person name="Crowhurst R."/>
            <person name="Hilario E."/>
            <person name="Nardozza S."/>
            <person name="Fraser L."/>
            <person name="Peng Y."/>
            <person name="Gunaseelan K."/>
            <person name="Simpson R."/>
            <person name="Tahir J."/>
            <person name="Deroles S.C."/>
            <person name="Templeton K."/>
            <person name="Luo Z."/>
            <person name="Davy M."/>
            <person name="Cheng C."/>
            <person name="McNeilage M."/>
            <person name="Scaglione D."/>
            <person name="Liu Y."/>
            <person name="Zhang Q."/>
            <person name="Datson P."/>
            <person name="De Silva N."/>
            <person name="Gardiner S.E."/>
            <person name="Bassett H."/>
            <person name="Chagne D."/>
            <person name="McCallum J."/>
            <person name="Dzierzon H."/>
            <person name="Deng C."/>
            <person name="Wang Y.Y."/>
            <person name="Barron L."/>
            <person name="Manako K."/>
            <person name="Bowen J."/>
            <person name="Foster T.M."/>
            <person name="Erridge Z.A."/>
            <person name="Tiffin H."/>
            <person name="Waite C.N."/>
            <person name="Davies K.M."/>
            <person name="Grierson E.P."/>
            <person name="Laing W.A."/>
            <person name="Kirk R."/>
            <person name="Chen X."/>
            <person name="Wood M."/>
            <person name="Montefiori M."/>
            <person name="Brummell D.A."/>
            <person name="Schwinn K.E."/>
            <person name="Catanach A."/>
            <person name="Fullerton C."/>
            <person name="Li D."/>
            <person name="Meiyalaghan S."/>
            <person name="Nieuwenhuizen N."/>
            <person name="Read N."/>
            <person name="Prakash R."/>
            <person name="Hunter D."/>
            <person name="Zhang H."/>
            <person name="McKenzie M."/>
            <person name="Knabel M."/>
            <person name="Harris A."/>
            <person name="Allan A.C."/>
            <person name="Gleave A."/>
            <person name="Chen A."/>
            <person name="Janssen B.J."/>
            <person name="Plunkett B."/>
            <person name="Ampomah-Dwamena C."/>
            <person name="Voogd C."/>
            <person name="Leif D."/>
            <person name="Lafferty D."/>
            <person name="Souleyre E.J.F."/>
            <person name="Varkonyi-Gasic E."/>
            <person name="Gambi F."/>
            <person name="Hanley J."/>
            <person name="Yao J.L."/>
            <person name="Cheung J."/>
            <person name="David K.M."/>
            <person name="Warren B."/>
            <person name="Marsh K."/>
            <person name="Snowden K.C."/>
            <person name="Lin-Wang K."/>
            <person name="Brian L."/>
            <person name="Martinez-Sanchez M."/>
            <person name="Wang M."/>
            <person name="Ileperuma N."/>
            <person name="Macnee N."/>
            <person name="Campin R."/>
            <person name="McAtee P."/>
            <person name="Drummond R.S.M."/>
            <person name="Espley R.V."/>
            <person name="Ireland H.S."/>
            <person name="Wu R."/>
            <person name="Atkinson R.G."/>
            <person name="Karunairetnam S."/>
            <person name="Bulley S."/>
            <person name="Chunkath S."/>
            <person name="Hanley Z."/>
            <person name="Storey R."/>
            <person name="Thrimawithana A.H."/>
            <person name="Thomson S."/>
            <person name="David C."/>
            <person name="Testolin R."/>
            <person name="Huang H."/>
            <person name="Hellens R.P."/>
            <person name="Schaffer R.J."/>
        </authorList>
    </citation>
    <scope>NUCLEOTIDE SEQUENCE [LARGE SCALE GENOMIC DNA]</scope>
    <source>
        <strain evidence="7">cv. Red5</strain>
    </source>
</reference>
<dbReference type="STRING" id="1590841.A0A2R6QFB1"/>
<organism evidence="6 7">
    <name type="scientific">Actinidia chinensis var. chinensis</name>
    <name type="common">Chinese soft-hair kiwi</name>
    <dbReference type="NCBI Taxonomy" id="1590841"/>
    <lineage>
        <taxon>Eukaryota</taxon>
        <taxon>Viridiplantae</taxon>
        <taxon>Streptophyta</taxon>
        <taxon>Embryophyta</taxon>
        <taxon>Tracheophyta</taxon>
        <taxon>Spermatophyta</taxon>
        <taxon>Magnoliopsida</taxon>
        <taxon>eudicotyledons</taxon>
        <taxon>Gunneridae</taxon>
        <taxon>Pentapetalae</taxon>
        <taxon>asterids</taxon>
        <taxon>Ericales</taxon>
        <taxon>Actinidiaceae</taxon>
        <taxon>Actinidia</taxon>
    </lineage>
</organism>
<evidence type="ECO:0000256" key="2">
    <source>
        <dbReference type="ARBA" id="ARBA00004275"/>
    </source>
</evidence>
<dbReference type="GO" id="GO:0005777">
    <property type="term" value="C:peroxisome"/>
    <property type="evidence" value="ECO:0007669"/>
    <property type="project" value="UniProtKB-SubCell"/>
</dbReference>
<evidence type="ECO:0000259" key="5">
    <source>
        <dbReference type="Pfam" id="PF01070"/>
    </source>
</evidence>
<keyword evidence="7" id="KW-1185">Reference proteome</keyword>
<dbReference type="InterPro" id="IPR013785">
    <property type="entry name" value="Aldolase_TIM"/>
</dbReference>
<accession>A0A2R6QFB1</accession>
<dbReference type="EC" id="1.1.3.15" evidence="3"/>
<dbReference type="Pfam" id="PF01070">
    <property type="entry name" value="FMN_dh"/>
    <property type="match status" value="1"/>
</dbReference>
<evidence type="ECO:0000313" key="6">
    <source>
        <dbReference type="EMBL" id="PSS07302.1"/>
    </source>
</evidence>